<dbReference type="EMBL" id="BCMG01000006">
    <property type="protein sequence ID" value="GAX01378.1"/>
    <property type="molecule type" value="Genomic_DNA"/>
</dbReference>
<accession>A0A1Z5IIC2</accession>
<comment type="caution">
    <text evidence="1">The sequence shown here is derived from an EMBL/GenBank/DDBJ whole genome shotgun (WGS) entry which is preliminary data.</text>
</comment>
<dbReference type="OrthoDB" id="2303858at2"/>
<dbReference type="Proteomes" id="UP000198402">
    <property type="component" value="Unassembled WGS sequence"/>
</dbReference>
<evidence type="ECO:0000313" key="2">
    <source>
        <dbReference type="Proteomes" id="UP000198402"/>
    </source>
</evidence>
<protein>
    <submittedName>
        <fullName evidence="1">Uncharacterized protein</fullName>
    </submittedName>
</protein>
<name>A0A1Z5IIC2_9LACO</name>
<sequence length="198" mass="22637">METIREQLSVAQEDGRLVAIFRYGDEDHFLAGNVIAMDKKFVLFKRVNQNGATDGAIVIRTNTISKLITESDYLKSLMAIIALACKRHYDDVWHVEKLLSYVDFSQHSLLKATLRWAFKADQVVSLGVHPGRSEKTYTGFIASLKHDKLQLNEVEPTDLEARWQVKLAYADLNYVEVGSFKTYGMTAILERYMAQDFH</sequence>
<dbReference type="AlphaFoldDB" id="A0A1Z5IIC2"/>
<reference evidence="1 2" key="1">
    <citation type="submission" date="2015-11" db="EMBL/GenBank/DDBJ databases">
        <title>Draft genome sequences of new species of the genus Lactobacillus isolated from orchardgrass silage.</title>
        <authorList>
            <person name="Tohno M."/>
            <person name="Tanizawa Y."/>
            <person name="Arita M."/>
        </authorList>
    </citation>
    <scope>NUCLEOTIDE SEQUENCE [LARGE SCALE GENOMIC DNA]</scope>
    <source>
        <strain evidence="1 2">IWT126</strain>
    </source>
</reference>
<organism evidence="1 2">
    <name type="scientific">Secundilactobacillus silagei JCM 19001</name>
    <dbReference type="NCBI Taxonomy" id="1302250"/>
    <lineage>
        <taxon>Bacteria</taxon>
        <taxon>Bacillati</taxon>
        <taxon>Bacillota</taxon>
        <taxon>Bacilli</taxon>
        <taxon>Lactobacillales</taxon>
        <taxon>Lactobacillaceae</taxon>
        <taxon>Secundilactobacillus</taxon>
    </lineage>
</organism>
<dbReference type="RefSeq" id="WP_089136731.1">
    <property type="nucleotide sequence ID" value="NZ_BCMG01000006.1"/>
</dbReference>
<evidence type="ECO:0000313" key="1">
    <source>
        <dbReference type="EMBL" id="GAX01378.1"/>
    </source>
</evidence>
<keyword evidence="2" id="KW-1185">Reference proteome</keyword>
<proteinExistence type="predicted"/>
<gene>
    <name evidence="1" type="ORF">IWT126_01406</name>
</gene>
<dbReference type="STRING" id="1302250.GCA_001313225_01032"/>